<keyword evidence="3" id="KW-0645">Protease</keyword>
<evidence type="ECO:0000256" key="1">
    <source>
        <dbReference type="ARBA" id="ARBA00006272"/>
    </source>
</evidence>
<accession>A0A9D1N3I6</accession>
<dbReference type="GO" id="GO:0006508">
    <property type="term" value="P:proteolysis"/>
    <property type="evidence" value="ECO:0007669"/>
    <property type="project" value="UniProtKB-KW"/>
</dbReference>
<feature type="binding site" evidence="8">
    <location>
        <position position="195"/>
    </location>
    <ligand>
        <name>Zn(2+)</name>
        <dbReference type="ChEBI" id="CHEBI:29105"/>
        <label>2</label>
    </ligand>
</feature>
<feature type="binding site" evidence="8">
    <location>
        <position position="303"/>
    </location>
    <ligand>
        <name>Zn(2+)</name>
        <dbReference type="ChEBI" id="CHEBI:29105"/>
        <label>2</label>
    </ligand>
</feature>
<keyword evidence="2" id="KW-0031">Aminopeptidase</keyword>
<dbReference type="InterPro" id="IPR008007">
    <property type="entry name" value="Peptidase_M42"/>
</dbReference>
<dbReference type="PANTHER" id="PTHR32481:SF9">
    <property type="entry name" value="ENDOGLUCANASE"/>
    <property type="match status" value="1"/>
</dbReference>
<evidence type="ECO:0000313" key="10">
    <source>
        <dbReference type="Proteomes" id="UP000824128"/>
    </source>
</evidence>
<sequence length="339" mass="35948">MFKQMLKDLLLSYGPSGREDAAAACIERYAAPHADEIRRDALGNLIVRRAGTSGRRVMLSAHMDQIGLVVVDIDENGFLRVAPVGGVLPAVAAARAVVFAGGVRGVTGWENKKKTPATATMQELFVDIGTADRESAEALVHVGDMCVFQGEFIDMGARVACAAMDNRIACAALLETLARMQTRHEVYAVFTVQEEVGLRGAAPAAYAVEPDLNINVDTTIAADTPECARLNMALGNGPAIKAMDSSVIVPSSVRRFLVDVAERNGIPYQHEVLRSGGTDTGAVQRVRDGVLAGCLSIPTRYIHTPVETVALSDVENTVRLLCAALAEDELPAAPGLRGA</sequence>
<protein>
    <submittedName>
        <fullName evidence="9">M20/M25/M40 family metallo-hydrolase</fullName>
    </submittedName>
</protein>
<dbReference type="InterPro" id="IPR023367">
    <property type="entry name" value="Peptidase_M42_dom2"/>
</dbReference>
<dbReference type="AlphaFoldDB" id="A0A9D1N3I6"/>
<dbReference type="InterPro" id="IPR051464">
    <property type="entry name" value="Peptidase_M42_aminopept"/>
</dbReference>
<feature type="binding site" evidence="8">
    <location>
        <position position="165"/>
    </location>
    <ligand>
        <name>Zn(2+)</name>
        <dbReference type="ChEBI" id="CHEBI:29105"/>
        <label>1</label>
    </ligand>
</feature>
<evidence type="ECO:0000256" key="6">
    <source>
        <dbReference type="PIRNR" id="PIRNR001123"/>
    </source>
</evidence>
<dbReference type="Gene3D" id="3.40.630.10">
    <property type="entry name" value="Zn peptidases"/>
    <property type="match status" value="1"/>
</dbReference>
<dbReference type="Gene3D" id="2.40.30.40">
    <property type="entry name" value="Peptidase M42, domain 2"/>
    <property type="match status" value="1"/>
</dbReference>
<gene>
    <name evidence="9" type="ORF">IAD24_04770</name>
</gene>
<dbReference type="GO" id="GO:0004177">
    <property type="term" value="F:aminopeptidase activity"/>
    <property type="evidence" value="ECO:0007669"/>
    <property type="project" value="UniProtKB-UniRule"/>
</dbReference>
<feature type="binding site" evidence="8">
    <location>
        <position position="62"/>
    </location>
    <ligand>
        <name>Zn(2+)</name>
        <dbReference type="ChEBI" id="CHEBI:29105"/>
        <label>1</label>
    </ligand>
</feature>
<organism evidence="9 10">
    <name type="scientific">Candidatus Aphodomorpha intestinavium</name>
    <dbReference type="NCBI Taxonomy" id="2840672"/>
    <lineage>
        <taxon>Bacteria</taxon>
        <taxon>Bacillati</taxon>
        <taxon>Bacillota</taxon>
        <taxon>Clostridia</taxon>
        <taxon>Eubacteriales</taxon>
        <taxon>Candidatus Aphodomorpha</taxon>
    </lineage>
</organism>
<dbReference type="PANTHER" id="PTHR32481">
    <property type="entry name" value="AMINOPEPTIDASE"/>
    <property type="match status" value="1"/>
</dbReference>
<keyword evidence="4 8" id="KW-0479">Metal-binding</keyword>
<evidence type="ECO:0000256" key="3">
    <source>
        <dbReference type="ARBA" id="ARBA00022670"/>
    </source>
</evidence>
<feature type="active site" description="Proton acceptor" evidence="7">
    <location>
        <position position="194"/>
    </location>
</feature>
<evidence type="ECO:0000313" key="9">
    <source>
        <dbReference type="EMBL" id="HIU94454.1"/>
    </source>
</evidence>
<keyword evidence="5" id="KW-0378">Hydrolase</keyword>
<reference evidence="9" key="2">
    <citation type="journal article" date="2021" name="PeerJ">
        <title>Extensive microbial diversity within the chicken gut microbiome revealed by metagenomics and culture.</title>
        <authorList>
            <person name="Gilroy R."/>
            <person name="Ravi A."/>
            <person name="Getino M."/>
            <person name="Pursley I."/>
            <person name="Horton D.L."/>
            <person name="Alikhan N.F."/>
            <person name="Baker D."/>
            <person name="Gharbi K."/>
            <person name="Hall N."/>
            <person name="Watson M."/>
            <person name="Adriaenssens E.M."/>
            <person name="Foster-Nyarko E."/>
            <person name="Jarju S."/>
            <person name="Secka A."/>
            <person name="Antonio M."/>
            <person name="Oren A."/>
            <person name="Chaudhuri R.R."/>
            <person name="La Ragione R."/>
            <person name="Hildebrand F."/>
            <person name="Pallen M.J."/>
        </authorList>
    </citation>
    <scope>NUCLEOTIDE SEQUENCE</scope>
    <source>
        <strain evidence="9">ChiGjej2B2-16831</strain>
    </source>
</reference>
<dbReference type="SUPFAM" id="SSF101821">
    <property type="entry name" value="Aminopeptidase/glucanase lid domain"/>
    <property type="match status" value="1"/>
</dbReference>
<comment type="cofactor">
    <cofactor evidence="8">
        <name>a divalent metal cation</name>
        <dbReference type="ChEBI" id="CHEBI:60240"/>
    </cofactor>
    <text evidence="8">Binds 2 divalent metal cations per subunit.</text>
</comment>
<dbReference type="PIRSF" id="PIRSF001123">
    <property type="entry name" value="PepA_GA"/>
    <property type="match status" value="1"/>
</dbReference>
<feature type="binding site" evidence="8">
    <location>
        <position position="217"/>
    </location>
    <ligand>
        <name>Zn(2+)</name>
        <dbReference type="ChEBI" id="CHEBI:29105"/>
        <label>1</label>
    </ligand>
</feature>
<dbReference type="EMBL" id="DVNZ01000149">
    <property type="protein sequence ID" value="HIU94454.1"/>
    <property type="molecule type" value="Genomic_DNA"/>
</dbReference>
<proteinExistence type="inferred from homology"/>
<evidence type="ECO:0000256" key="8">
    <source>
        <dbReference type="PIRSR" id="PIRSR001123-2"/>
    </source>
</evidence>
<name>A0A9D1N3I6_9FIRM</name>
<comment type="similarity">
    <text evidence="1 6">Belongs to the peptidase M42 family.</text>
</comment>
<feature type="binding site" evidence="8">
    <location>
        <position position="165"/>
    </location>
    <ligand>
        <name>Zn(2+)</name>
        <dbReference type="ChEBI" id="CHEBI:29105"/>
        <label>2</label>
    </ligand>
</feature>
<evidence type="ECO:0000256" key="5">
    <source>
        <dbReference type="ARBA" id="ARBA00022801"/>
    </source>
</evidence>
<evidence type="ECO:0000256" key="7">
    <source>
        <dbReference type="PIRSR" id="PIRSR001123-1"/>
    </source>
</evidence>
<evidence type="ECO:0000256" key="4">
    <source>
        <dbReference type="ARBA" id="ARBA00022723"/>
    </source>
</evidence>
<dbReference type="SUPFAM" id="SSF53187">
    <property type="entry name" value="Zn-dependent exopeptidases"/>
    <property type="match status" value="1"/>
</dbReference>
<evidence type="ECO:0000256" key="2">
    <source>
        <dbReference type="ARBA" id="ARBA00022438"/>
    </source>
</evidence>
<dbReference type="GO" id="GO:0046872">
    <property type="term" value="F:metal ion binding"/>
    <property type="evidence" value="ECO:0007669"/>
    <property type="project" value="UniProtKB-UniRule"/>
</dbReference>
<comment type="caution">
    <text evidence="9">The sequence shown here is derived from an EMBL/GenBank/DDBJ whole genome shotgun (WGS) entry which is preliminary data.</text>
</comment>
<dbReference type="Pfam" id="PF05343">
    <property type="entry name" value="Peptidase_M42"/>
    <property type="match status" value="1"/>
</dbReference>
<reference evidence="9" key="1">
    <citation type="submission" date="2020-10" db="EMBL/GenBank/DDBJ databases">
        <authorList>
            <person name="Gilroy R."/>
        </authorList>
    </citation>
    <scope>NUCLEOTIDE SEQUENCE</scope>
    <source>
        <strain evidence="9">ChiGjej2B2-16831</strain>
    </source>
</reference>
<dbReference type="Proteomes" id="UP000824128">
    <property type="component" value="Unassembled WGS sequence"/>
</dbReference>